<dbReference type="Proteomes" id="UP000281553">
    <property type="component" value="Unassembled WGS sequence"/>
</dbReference>
<keyword evidence="2" id="KW-1185">Reference proteome</keyword>
<evidence type="ECO:0000313" key="1">
    <source>
        <dbReference type="EMBL" id="VDN18209.1"/>
    </source>
</evidence>
<gene>
    <name evidence="1" type="ORF">DILT_LOCUS13121</name>
</gene>
<proteinExistence type="predicted"/>
<protein>
    <submittedName>
        <fullName evidence="1">Uncharacterized protein</fullName>
    </submittedName>
</protein>
<evidence type="ECO:0000313" key="2">
    <source>
        <dbReference type="Proteomes" id="UP000281553"/>
    </source>
</evidence>
<organism evidence="1 2">
    <name type="scientific">Dibothriocephalus latus</name>
    <name type="common">Fish tapeworm</name>
    <name type="synonym">Diphyllobothrium latum</name>
    <dbReference type="NCBI Taxonomy" id="60516"/>
    <lineage>
        <taxon>Eukaryota</taxon>
        <taxon>Metazoa</taxon>
        <taxon>Spiralia</taxon>
        <taxon>Lophotrochozoa</taxon>
        <taxon>Platyhelminthes</taxon>
        <taxon>Cestoda</taxon>
        <taxon>Eucestoda</taxon>
        <taxon>Diphyllobothriidea</taxon>
        <taxon>Diphyllobothriidae</taxon>
        <taxon>Dibothriocephalus</taxon>
    </lineage>
</organism>
<dbReference type="EMBL" id="UYRU01068962">
    <property type="protein sequence ID" value="VDN18209.1"/>
    <property type="molecule type" value="Genomic_DNA"/>
</dbReference>
<sequence length="72" mass="8154">MQSVDREGDIERIAGGMVRRVQNSTVLHLDPKAIIYPLPIASLWAIGNNGLHLFPHPKELMLVLRLFHRLGM</sequence>
<reference evidence="1 2" key="1">
    <citation type="submission" date="2018-11" db="EMBL/GenBank/DDBJ databases">
        <authorList>
            <consortium name="Pathogen Informatics"/>
        </authorList>
    </citation>
    <scope>NUCLEOTIDE SEQUENCE [LARGE SCALE GENOMIC DNA]</scope>
</reference>
<name>A0A3P7PDA7_DIBLA</name>
<dbReference type="AlphaFoldDB" id="A0A3P7PDA7"/>
<accession>A0A3P7PDA7</accession>